<feature type="region of interest" description="Disordered" evidence="1">
    <location>
        <begin position="34"/>
        <end position="96"/>
    </location>
</feature>
<evidence type="ECO:0000313" key="3">
    <source>
        <dbReference type="Proteomes" id="UP001140513"/>
    </source>
</evidence>
<organism evidence="2 3">
    <name type="scientific">Didymosphaeria variabile</name>
    <dbReference type="NCBI Taxonomy" id="1932322"/>
    <lineage>
        <taxon>Eukaryota</taxon>
        <taxon>Fungi</taxon>
        <taxon>Dikarya</taxon>
        <taxon>Ascomycota</taxon>
        <taxon>Pezizomycotina</taxon>
        <taxon>Dothideomycetes</taxon>
        <taxon>Pleosporomycetidae</taxon>
        <taxon>Pleosporales</taxon>
        <taxon>Massarineae</taxon>
        <taxon>Didymosphaeriaceae</taxon>
        <taxon>Didymosphaeria</taxon>
    </lineage>
</organism>
<keyword evidence="3" id="KW-1185">Reference proteome</keyword>
<accession>A0A9W8XWK0</accession>
<proteinExistence type="predicted"/>
<dbReference type="Proteomes" id="UP001140513">
    <property type="component" value="Unassembled WGS sequence"/>
</dbReference>
<gene>
    <name evidence="2" type="ORF">N0V89_001583</name>
</gene>
<dbReference type="EMBL" id="JAPEUX010000001">
    <property type="protein sequence ID" value="KAJ4361014.1"/>
    <property type="molecule type" value="Genomic_DNA"/>
</dbReference>
<sequence length="174" mass="19378">METLIFAYELERKFNRALASFKRLTEIIEKREMEDEGVQANSPDLGDNSSLGHIKGESSVQNEANNETTKSLGQDTQDTMEAKSSMEIQNPQDTKADYNAGEAQDIDESELHECATGSQDAEQLVGLHLSLGSRTGEYLCPRLHTYYFATSKIATIKPEGKQQVNLSFQEDVPL</sequence>
<reference evidence="2" key="1">
    <citation type="submission" date="2022-10" db="EMBL/GenBank/DDBJ databases">
        <title>Tapping the CABI collections for fungal endophytes: first genome assemblies for Collariella, Neodidymelliopsis, Ascochyta clinopodiicola, Didymella pomorum, Didymosphaeria variabile, Neocosmospora piperis and Neocucurbitaria cava.</title>
        <authorList>
            <person name="Hill R."/>
        </authorList>
    </citation>
    <scope>NUCLEOTIDE SEQUENCE</scope>
    <source>
        <strain evidence="2">IMI 356815</strain>
    </source>
</reference>
<dbReference type="GeneID" id="80905113"/>
<name>A0A9W8XWK0_9PLEO</name>
<dbReference type="RefSeq" id="XP_056077216.1">
    <property type="nucleotide sequence ID" value="XM_056210394.1"/>
</dbReference>
<evidence type="ECO:0000313" key="2">
    <source>
        <dbReference type="EMBL" id="KAJ4361014.1"/>
    </source>
</evidence>
<protein>
    <submittedName>
        <fullName evidence="2">Uncharacterized protein</fullName>
    </submittedName>
</protein>
<feature type="compositionally biased region" description="Polar residues" evidence="1">
    <location>
        <begin position="58"/>
        <end position="79"/>
    </location>
</feature>
<comment type="caution">
    <text evidence="2">The sequence shown here is derived from an EMBL/GenBank/DDBJ whole genome shotgun (WGS) entry which is preliminary data.</text>
</comment>
<dbReference type="AlphaFoldDB" id="A0A9W8XWK0"/>
<feature type="compositionally biased region" description="Polar residues" evidence="1">
    <location>
        <begin position="39"/>
        <end position="51"/>
    </location>
</feature>
<evidence type="ECO:0000256" key="1">
    <source>
        <dbReference type="SAM" id="MobiDB-lite"/>
    </source>
</evidence>